<dbReference type="AlphaFoldDB" id="A0A6G4R2Z0"/>
<dbReference type="Gene3D" id="2.60.120.430">
    <property type="entry name" value="Galactose-binding lectin"/>
    <property type="match status" value="1"/>
</dbReference>
<dbReference type="PANTHER" id="PTHR43695">
    <property type="entry name" value="PUTATIVE (AFU_ORTHOLOGUE AFUA_2G17250)-RELATED"/>
    <property type="match status" value="1"/>
</dbReference>
<accession>A0A6G4R2Z0</accession>
<dbReference type="GO" id="GO:0016788">
    <property type="term" value="F:hydrolase activity, acting on ester bonds"/>
    <property type="evidence" value="ECO:0007669"/>
    <property type="project" value="UniProtKB-ARBA"/>
</dbReference>
<dbReference type="CDD" id="cd01821">
    <property type="entry name" value="Rhamnogalacturan_acetylesterase_like"/>
    <property type="match status" value="1"/>
</dbReference>
<dbReference type="InterPro" id="IPR036514">
    <property type="entry name" value="SGNH_hydro_sf"/>
</dbReference>
<comment type="similarity">
    <text evidence="1">Belongs to the 'GDSL' lipolytic enzyme family.</text>
</comment>
<protein>
    <submittedName>
        <fullName evidence="5">Rhamnogalacturonan acetylesterase</fullName>
    </submittedName>
</protein>
<comment type="caution">
    <text evidence="5">The sequence shown here is derived from an EMBL/GenBank/DDBJ whole genome shotgun (WGS) entry which is preliminary data.</text>
</comment>
<evidence type="ECO:0000313" key="5">
    <source>
        <dbReference type="EMBL" id="NGM52151.1"/>
    </source>
</evidence>
<dbReference type="Pfam" id="PF13472">
    <property type="entry name" value="Lipase_GDSL_2"/>
    <property type="match status" value="1"/>
</dbReference>
<organism evidence="5">
    <name type="scientific">Caulobacter sp. 602-2</name>
    <dbReference type="NCBI Taxonomy" id="2710887"/>
    <lineage>
        <taxon>Bacteria</taxon>
        <taxon>Pseudomonadati</taxon>
        <taxon>Pseudomonadota</taxon>
        <taxon>Alphaproteobacteria</taxon>
        <taxon>Caulobacterales</taxon>
        <taxon>Caulobacteraceae</taxon>
        <taxon>Caulobacter</taxon>
    </lineage>
</organism>
<dbReference type="Gene3D" id="3.40.50.1110">
    <property type="entry name" value="SGNH hydrolase"/>
    <property type="match status" value="1"/>
</dbReference>
<feature type="domain" description="SGNH hydrolase-type esterase" evidence="4">
    <location>
        <begin position="182"/>
        <end position="343"/>
    </location>
</feature>
<evidence type="ECO:0000259" key="4">
    <source>
        <dbReference type="Pfam" id="PF13472"/>
    </source>
</evidence>
<dbReference type="InterPro" id="IPR037459">
    <property type="entry name" value="RhgT-like"/>
</dbReference>
<dbReference type="InterPro" id="IPR013830">
    <property type="entry name" value="SGNH_hydro"/>
</dbReference>
<dbReference type="SUPFAM" id="SSF49785">
    <property type="entry name" value="Galactose-binding domain-like"/>
    <property type="match status" value="1"/>
</dbReference>
<reference evidence="5" key="1">
    <citation type="submission" date="2020-02" db="EMBL/GenBank/DDBJ databases">
        <authorList>
            <person name="Gao J."/>
            <person name="Sun J."/>
        </authorList>
    </citation>
    <scope>NUCLEOTIDE SEQUENCE</scope>
    <source>
        <strain evidence="5">602-2</strain>
    </source>
</reference>
<proteinExistence type="inferred from homology"/>
<sequence length="420" mass="45660">MDVKGARRREVLVGVVSASLLAPVGAQARQVTTRRFDFTARPREGFTPVAADRLYDAALGYGFEPGEGRSFSVAAPEGDWRVTLEVEGGADLTVKAESRRLMAEQIRTKAKERREVTFVVNVRDASLPPPPKNAPGGTGVILNPREKGTPNWDDRLTVEFCGPAPKVARMTVEPASVPRVFLLGDSTVTDQPFEPAAGWGQMLPRFFAPTVSVASHAESGETMKSFLMEHRLDKVLSQTRAGDFALIQFGHNDQKENWPQTYVAADSTYRDYLRAYVGEFRRRKATPVLVTSMHRRRFDGEGRIINTHGDYPAAVRAVGAELGVPVIDLAAMSRAFYEALGPAQSPKAFADGGKDITHHDNYGAYELARCIVEGIRAGVPELARHLSADAGAFDPAKPTPPDSFVMAPSAARSNAALRGN</sequence>
<feature type="region of interest" description="Disordered" evidence="3">
    <location>
        <begin position="393"/>
        <end position="420"/>
    </location>
</feature>
<evidence type="ECO:0000256" key="1">
    <source>
        <dbReference type="ARBA" id="ARBA00008668"/>
    </source>
</evidence>
<name>A0A6G4R2Z0_9CAUL</name>
<dbReference type="SUPFAM" id="SSF52266">
    <property type="entry name" value="SGNH hydrolase"/>
    <property type="match status" value="1"/>
</dbReference>
<dbReference type="InterPro" id="IPR008979">
    <property type="entry name" value="Galactose-bd-like_sf"/>
</dbReference>
<gene>
    <name evidence="5" type="ORF">G5B46_21280</name>
</gene>
<evidence type="ECO:0000256" key="3">
    <source>
        <dbReference type="SAM" id="MobiDB-lite"/>
    </source>
</evidence>
<dbReference type="RefSeq" id="WP_165262235.1">
    <property type="nucleotide sequence ID" value="NZ_JAAKGT010000014.1"/>
</dbReference>
<dbReference type="PANTHER" id="PTHR43695:SF1">
    <property type="entry name" value="RHAMNOGALACTURONAN ACETYLESTERASE"/>
    <property type="match status" value="1"/>
</dbReference>
<keyword evidence="2" id="KW-0378">Hydrolase</keyword>
<dbReference type="EMBL" id="JAAKGT010000014">
    <property type="protein sequence ID" value="NGM52151.1"/>
    <property type="molecule type" value="Genomic_DNA"/>
</dbReference>
<evidence type="ECO:0000256" key="2">
    <source>
        <dbReference type="ARBA" id="ARBA00022801"/>
    </source>
</evidence>